<dbReference type="SUPFAM" id="SSF53474">
    <property type="entry name" value="alpha/beta-Hydrolases"/>
    <property type="match status" value="1"/>
</dbReference>
<dbReference type="EMBL" id="JAVHJO010000008">
    <property type="protein sequence ID" value="KAK6538229.1"/>
    <property type="molecule type" value="Genomic_DNA"/>
</dbReference>
<keyword evidence="1" id="KW-0378">Hydrolase</keyword>
<evidence type="ECO:0000313" key="3">
    <source>
        <dbReference type="EMBL" id="KAK6538229.1"/>
    </source>
</evidence>
<dbReference type="AlphaFoldDB" id="A0AAV9XAL9"/>
<dbReference type="GO" id="GO:0005737">
    <property type="term" value="C:cytoplasm"/>
    <property type="evidence" value="ECO:0007669"/>
    <property type="project" value="TreeGrafter"/>
</dbReference>
<name>A0AAV9XAL9_9PEZI</name>
<comment type="caution">
    <text evidence="3">The sequence shown here is derived from an EMBL/GenBank/DDBJ whole genome shotgun (WGS) entry which is preliminary data.</text>
</comment>
<gene>
    <name evidence="3" type="ORF">TWF694_011108</name>
</gene>
<organism evidence="3 4">
    <name type="scientific">Orbilia ellipsospora</name>
    <dbReference type="NCBI Taxonomy" id="2528407"/>
    <lineage>
        <taxon>Eukaryota</taxon>
        <taxon>Fungi</taxon>
        <taxon>Dikarya</taxon>
        <taxon>Ascomycota</taxon>
        <taxon>Pezizomycotina</taxon>
        <taxon>Orbiliomycetes</taxon>
        <taxon>Orbiliales</taxon>
        <taxon>Orbiliaceae</taxon>
        <taxon>Orbilia</taxon>
    </lineage>
</organism>
<feature type="domain" description="Serine hydrolase" evidence="2">
    <location>
        <begin position="2"/>
        <end position="201"/>
    </location>
</feature>
<dbReference type="InterPro" id="IPR050593">
    <property type="entry name" value="LovG"/>
</dbReference>
<dbReference type="GO" id="GO:0019748">
    <property type="term" value="P:secondary metabolic process"/>
    <property type="evidence" value="ECO:0007669"/>
    <property type="project" value="TreeGrafter"/>
</dbReference>
<keyword evidence="4" id="KW-1185">Reference proteome</keyword>
<dbReference type="GO" id="GO:0005634">
    <property type="term" value="C:nucleus"/>
    <property type="evidence" value="ECO:0007669"/>
    <property type="project" value="TreeGrafter"/>
</dbReference>
<dbReference type="InterPro" id="IPR029058">
    <property type="entry name" value="AB_hydrolase_fold"/>
</dbReference>
<dbReference type="GO" id="GO:0016787">
    <property type="term" value="F:hydrolase activity"/>
    <property type="evidence" value="ECO:0007669"/>
    <property type="project" value="UniProtKB-KW"/>
</dbReference>
<evidence type="ECO:0000259" key="2">
    <source>
        <dbReference type="Pfam" id="PF03959"/>
    </source>
</evidence>
<sequence>MRFLCLHGLGTNNKVLETQTAAIRAELGDTHTYEFIEGTVKWPKASDLGDLFSEDAEYFAYYDPYNASSMHAAILKLGTYLEAEGPFDGVLAFSHGAALASSYLLDQNTLNKDSEKRLLEPFKCAIFFAAGIPWSVDDLRDGKLTRLDRSHKSHICIPTAHIWAENDPLGQTMSAVLQDLCIPRVRHVHVHREGHTIPGRRSPETLRAAVNSIRRTIWDTEVASG</sequence>
<evidence type="ECO:0000313" key="4">
    <source>
        <dbReference type="Proteomes" id="UP001365542"/>
    </source>
</evidence>
<dbReference type="Proteomes" id="UP001365542">
    <property type="component" value="Unassembled WGS sequence"/>
</dbReference>
<dbReference type="Gene3D" id="3.40.50.1820">
    <property type="entry name" value="alpha/beta hydrolase"/>
    <property type="match status" value="1"/>
</dbReference>
<protein>
    <recommendedName>
        <fullName evidence="2">Serine hydrolase domain-containing protein</fullName>
    </recommendedName>
</protein>
<dbReference type="Pfam" id="PF03959">
    <property type="entry name" value="FSH1"/>
    <property type="match status" value="1"/>
</dbReference>
<dbReference type="PANTHER" id="PTHR48070:SF6">
    <property type="entry name" value="ESTERASE OVCA2"/>
    <property type="match status" value="1"/>
</dbReference>
<dbReference type="InterPro" id="IPR005645">
    <property type="entry name" value="FSH-like_dom"/>
</dbReference>
<accession>A0AAV9XAL9</accession>
<dbReference type="PANTHER" id="PTHR48070">
    <property type="entry name" value="ESTERASE OVCA2"/>
    <property type="match status" value="1"/>
</dbReference>
<evidence type="ECO:0000256" key="1">
    <source>
        <dbReference type="ARBA" id="ARBA00022801"/>
    </source>
</evidence>
<proteinExistence type="predicted"/>
<reference evidence="3 4" key="1">
    <citation type="submission" date="2019-10" db="EMBL/GenBank/DDBJ databases">
        <authorList>
            <person name="Palmer J.M."/>
        </authorList>
    </citation>
    <scope>NUCLEOTIDE SEQUENCE [LARGE SCALE GENOMIC DNA]</scope>
    <source>
        <strain evidence="3 4">TWF694</strain>
    </source>
</reference>